<dbReference type="InterPro" id="IPR027417">
    <property type="entry name" value="P-loop_NTPase"/>
</dbReference>
<dbReference type="InterPro" id="IPR003593">
    <property type="entry name" value="AAA+_ATPase"/>
</dbReference>
<keyword evidence="3" id="KW-0963">Cytoplasm</keyword>
<keyword evidence="4" id="KW-0547">Nucleotide-binding</keyword>
<dbReference type="CDD" id="cd01426">
    <property type="entry name" value="ATP-synt_F1_V1_A1_AB_FliI_N"/>
    <property type="match status" value="1"/>
</dbReference>
<keyword evidence="6" id="KW-0653">Protein transport</keyword>
<gene>
    <name evidence="11" type="primary">sctN</name>
    <name evidence="11" type="ORF">KDV35_12645</name>
</gene>
<dbReference type="SUPFAM" id="SSF52540">
    <property type="entry name" value="P-loop containing nucleoside triphosphate hydrolases"/>
    <property type="match status" value="1"/>
</dbReference>
<dbReference type="Pfam" id="PF18269">
    <property type="entry name" value="T3SS_ATPase_C"/>
    <property type="match status" value="1"/>
</dbReference>
<comment type="catalytic activity">
    <reaction evidence="9">
        <text>ATP + H2O + cellular proteinSide 1 = ADP + phosphate + cellular proteinSide 2.</text>
        <dbReference type="EC" id="7.4.2.8"/>
    </reaction>
</comment>
<dbReference type="Pfam" id="PF00006">
    <property type="entry name" value="ATP-synt_ab"/>
    <property type="match status" value="1"/>
</dbReference>
<dbReference type="FunFam" id="3.40.50.12240:FF:000002">
    <property type="entry name" value="Flagellum-specific ATP synthase FliI"/>
    <property type="match status" value="1"/>
</dbReference>
<evidence type="ECO:0000256" key="6">
    <source>
        <dbReference type="ARBA" id="ARBA00022927"/>
    </source>
</evidence>
<comment type="caution">
    <text evidence="11">The sequence shown here is derived from an EMBL/GenBank/DDBJ whole genome shotgun (WGS) entry which is preliminary data.</text>
</comment>
<dbReference type="EMBL" id="JAGSRH010000017">
    <property type="protein sequence ID" value="MER5077701.1"/>
    <property type="molecule type" value="Genomic_DNA"/>
</dbReference>
<dbReference type="EC" id="7.4.2.8" evidence="8"/>
<dbReference type="Proteomes" id="UP001495779">
    <property type="component" value="Unassembled WGS sequence"/>
</dbReference>
<accession>A0ABD5LAN4</accession>
<dbReference type="InterPro" id="IPR040627">
    <property type="entry name" value="T3SS_ATPase_C"/>
</dbReference>
<evidence type="ECO:0000256" key="8">
    <source>
        <dbReference type="ARBA" id="ARBA00024382"/>
    </source>
</evidence>
<evidence type="ECO:0000256" key="4">
    <source>
        <dbReference type="ARBA" id="ARBA00022741"/>
    </source>
</evidence>
<keyword evidence="5" id="KW-0067">ATP-binding</keyword>
<dbReference type="AlphaFoldDB" id="A0ABD5LAN4"/>
<proteinExistence type="predicted"/>
<dbReference type="InterPro" id="IPR050053">
    <property type="entry name" value="ATPase_alpha/beta_chains"/>
</dbReference>
<dbReference type="CDD" id="cd01136">
    <property type="entry name" value="ATPase_flagellum-secretory_path_III"/>
    <property type="match status" value="1"/>
</dbReference>
<evidence type="ECO:0000256" key="7">
    <source>
        <dbReference type="ARBA" id="ARBA00022967"/>
    </source>
</evidence>
<sequence>MKLFDYCAHPARIHGCLMEAPLHGVFIGEICIVERSLASSECLAKAQVVGFKEGLTVLSLIGRIQGLTREVVIRPTGQSFVFAMNEQLSGKIFDAAGEQVGTLGEPVRESVLNESKLMRIDSPPVSVTSRRAIDEPLITGIRAIDGLLTCGLGQRIGIFAAAGSGKTSLMNMIINHAEADIHVVALIGERGREVIEFIDELQNSPHAGQTILIYATSDSPPIERCNAALLATTIAEYFRDLGRNVLLFVDSMTRYARALRDVALAAGELPARRGYPASVFEQLPMLLERPGRLQKGSITAFYTVLLESEDEADPIGDEIRSILDGHIYLSHKLAGKGHYPAIDILHSISRVSSKVTTEKHQQFAIKVRERLSRLEQIQLYLELGEYQRGESIDNDNALDKKEEIEQFLKQKINEAEHFDAMLNQLSHLAS</sequence>
<name>A0ABD5LAN4_PROST</name>
<evidence type="ECO:0000256" key="1">
    <source>
        <dbReference type="ARBA" id="ARBA00004496"/>
    </source>
</evidence>
<feature type="domain" description="AAA+ ATPase" evidence="10">
    <location>
        <begin position="152"/>
        <end position="333"/>
    </location>
</feature>
<evidence type="ECO:0000313" key="12">
    <source>
        <dbReference type="Proteomes" id="UP001495779"/>
    </source>
</evidence>
<dbReference type="GO" id="GO:0008564">
    <property type="term" value="F:protein-exporting ATPase activity"/>
    <property type="evidence" value="ECO:0007669"/>
    <property type="project" value="UniProtKB-EC"/>
</dbReference>
<dbReference type="InterPro" id="IPR020003">
    <property type="entry name" value="ATPase_a/bsu_AS"/>
</dbReference>
<dbReference type="NCBIfam" id="NF006012">
    <property type="entry name" value="PRK08149.1"/>
    <property type="match status" value="1"/>
</dbReference>
<evidence type="ECO:0000256" key="2">
    <source>
        <dbReference type="ARBA" id="ARBA00022448"/>
    </source>
</evidence>
<dbReference type="SMART" id="SM00382">
    <property type="entry name" value="AAA"/>
    <property type="match status" value="1"/>
</dbReference>
<dbReference type="PROSITE" id="PS00152">
    <property type="entry name" value="ATPASE_ALPHA_BETA"/>
    <property type="match status" value="1"/>
</dbReference>
<dbReference type="PANTHER" id="PTHR15184:SF9">
    <property type="entry name" value="SPI-1 TYPE 3 SECRETION SYSTEM ATPASE"/>
    <property type="match status" value="1"/>
</dbReference>
<evidence type="ECO:0000256" key="5">
    <source>
        <dbReference type="ARBA" id="ARBA00022840"/>
    </source>
</evidence>
<organism evidence="11 12">
    <name type="scientific">Providencia stuartii</name>
    <dbReference type="NCBI Taxonomy" id="588"/>
    <lineage>
        <taxon>Bacteria</taxon>
        <taxon>Pseudomonadati</taxon>
        <taxon>Pseudomonadota</taxon>
        <taxon>Gammaproteobacteria</taxon>
        <taxon>Enterobacterales</taxon>
        <taxon>Morganellaceae</taxon>
        <taxon>Providencia</taxon>
    </lineage>
</organism>
<protein>
    <recommendedName>
        <fullName evidence="8">protein-secreting ATPase</fullName>
        <ecNumber evidence="8">7.4.2.8</ecNumber>
    </recommendedName>
</protein>
<evidence type="ECO:0000313" key="11">
    <source>
        <dbReference type="EMBL" id="MER5077701.1"/>
    </source>
</evidence>
<dbReference type="GO" id="GO:0005737">
    <property type="term" value="C:cytoplasm"/>
    <property type="evidence" value="ECO:0007669"/>
    <property type="project" value="UniProtKB-SubCell"/>
</dbReference>
<comment type="subcellular location">
    <subcellularLocation>
        <location evidence="1">Cytoplasm</location>
    </subcellularLocation>
</comment>
<dbReference type="InterPro" id="IPR000194">
    <property type="entry name" value="ATPase_F1/V1/A1_a/bsu_nucl-bd"/>
</dbReference>
<dbReference type="NCBIfam" id="TIGR01026">
    <property type="entry name" value="fliI_yscN"/>
    <property type="match status" value="1"/>
</dbReference>
<reference evidence="11 12" key="1">
    <citation type="submission" date="2021-04" db="EMBL/GenBank/DDBJ databases">
        <title>Determining the burden of carbapenem-resistant Enterobacterales from a tertiary public heath setting in Bangladesh: a clinical, epidemiological, and molecular study.</title>
        <authorList>
            <person name="Farzana R."/>
            <person name="Walsh T.R."/>
        </authorList>
    </citation>
    <scope>NUCLEOTIDE SEQUENCE [LARGE SCALE GENOMIC DNA]</scope>
    <source>
        <strain evidence="12">dmpro_s316</strain>
    </source>
</reference>
<dbReference type="PANTHER" id="PTHR15184">
    <property type="entry name" value="ATP SYNTHASE"/>
    <property type="match status" value="1"/>
</dbReference>
<dbReference type="InterPro" id="IPR005714">
    <property type="entry name" value="ATPase_T3SS_FliI/YscN"/>
</dbReference>
<dbReference type="Gene3D" id="3.40.50.12240">
    <property type="match status" value="1"/>
</dbReference>
<keyword evidence="2" id="KW-0813">Transport</keyword>
<evidence type="ECO:0000256" key="9">
    <source>
        <dbReference type="ARBA" id="ARBA00034006"/>
    </source>
</evidence>
<dbReference type="RefSeq" id="WP_249999633.1">
    <property type="nucleotide sequence ID" value="NZ_CP095443.1"/>
</dbReference>
<evidence type="ECO:0000256" key="3">
    <source>
        <dbReference type="ARBA" id="ARBA00022490"/>
    </source>
</evidence>
<dbReference type="GO" id="GO:0005524">
    <property type="term" value="F:ATP binding"/>
    <property type="evidence" value="ECO:0007669"/>
    <property type="project" value="UniProtKB-KW"/>
</dbReference>
<evidence type="ECO:0000259" key="10">
    <source>
        <dbReference type="SMART" id="SM00382"/>
    </source>
</evidence>
<keyword evidence="7" id="KW-1278">Translocase</keyword>